<keyword evidence="4" id="KW-0813">Transport</keyword>
<evidence type="ECO:0000256" key="1">
    <source>
        <dbReference type="ARBA" id="ARBA00004141"/>
    </source>
</evidence>
<feature type="domain" description="Amino acid permease/ SLC12A" evidence="10">
    <location>
        <begin position="54"/>
        <end position="546"/>
    </location>
</feature>
<dbReference type="InterPro" id="IPR004841">
    <property type="entry name" value="AA-permease/SLC12A_dom"/>
</dbReference>
<feature type="domain" description="SLC12A transporter C-terminal" evidence="11">
    <location>
        <begin position="566"/>
        <end position="645"/>
    </location>
</feature>
<dbReference type="GO" id="GO:0055064">
    <property type="term" value="P:chloride ion homeostasis"/>
    <property type="evidence" value="ECO:0007669"/>
    <property type="project" value="TreeGrafter"/>
</dbReference>
<feature type="transmembrane region" description="Helical" evidence="9">
    <location>
        <begin position="205"/>
        <end position="232"/>
    </location>
</feature>
<keyword evidence="13" id="KW-1185">Reference proteome</keyword>
<keyword evidence="7 9" id="KW-0472">Membrane</keyword>
<evidence type="ECO:0000256" key="4">
    <source>
        <dbReference type="ARBA" id="ARBA00022448"/>
    </source>
</evidence>
<dbReference type="GO" id="GO:0015379">
    <property type="term" value="F:potassium:chloride symporter activity"/>
    <property type="evidence" value="ECO:0007669"/>
    <property type="project" value="TreeGrafter"/>
</dbReference>
<feature type="compositionally biased region" description="Basic and acidic residues" evidence="8">
    <location>
        <begin position="20"/>
        <end position="40"/>
    </location>
</feature>
<proteinExistence type="inferred from homology"/>
<feature type="transmembrane region" description="Helical" evidence="9">
    <location>
        <begin position="84"/>
        <end position="106"/>
    </location>
</feature>
<dbReference type="InterPro" id="IPR004842">
    <property type="entry name" value="SLC12A_fam"/>
</dbReference>
<feature type="transmembrane region" description="Helical" evidence="9">
    <location>
        <begin position="127"/>
        <end position="148"/>
    </location>
</feature>
<feature type="transmembrane region" description="Helical" evidence="9">
    <location>
        <begin position="314"/>
        <end position="333"/>
    </location>
</feature>
<feature type="transmembrane region" description="Helical" evidence="9">
    <location>
        <begin position="405"/>
        <end position="422"/>
    </location>
</feature>
<dbReference type="PANTHER" id="PTHR11827:SF96">
    <property type="entry name" value="SOLUTE CARRIER FAMILY 12 MEMBER 9"/>
    <property type="match status" value="1"/>
</dbReference>
<evidence type="ECO:0000256" key="6">
    <source>
        <dbReference type="ARBA" id="ARBA00022989"/>
    </source>
</evidence>
<evidence type="ECO:0000256" key="5">
    <source>
        <dbReference type="ARBA" id="ARBA00022692"/>
    </source>
</evidence>
<evidence type="ECO:0000259" key="11">
    <source>
        <dbReference type="Pfam" id="PF03522"/>
    </source>
</evidence>
<feature type="transmembrane region" description="Helical" evidence="9">
    <location>
        <begin position="353"/>
        <end position="375"/>
    </location>
</feature>
<dbReference type="GO" id="GO:0016020">
    <property type="term" value="C:membrane"/>
    <property type="evidence" value="ECO:0007669"/>
    <property type="project" value="UniProtKB-SubCell"/>
</dbReference>
<dbReference type="GO" id="GO:0006884">
    <property type="term" value="P:cell volume homeostasis"/>
    <property type="evidence" value="ECO:0007669"/>
    <property type="project" value="TreeGrafter"/>
</dbReference>
<evidence type="ECO:0000256" key="8">
    <source>
        <dbReference type="SAM" id="MobiDB-lite"/>
    </source>
</evidence>
<comment type="subcellular location">
    <subcellularLocation>
        <location evidence="1">Membrane</location>
        <topology evidence="1">Multi-pass membrane protein</topology>
    </subcellularLocation>
</comment>
<dbReference type="PANTHER" id="PTHR11827">
    <property type="entry name" value="SOLUTE CARRIER FAMILY 12, CATION COTRANSPORTERS"/>
    <property type="match status" value="1"/>
</dbReference>
<dbReference type="GO" id="GO:0055075">
    <property type="term" value="P:potassium ion homeostasis"/>
    <property type="evidence" value="ECO:0007669"/>
    <property type="project" value="TreeGrafter"/>
</dbReference>
<organism evidence="12 13">
    <name type="scientific">Cyclopterus lumpus</name>
    <name type="common">Lumpsucker</name>
    <dbReference type="NCBI Taxonomy" id="8103"/>
    <lineage>
        <taxon>Eukaryota</taxon>
        <taxon>Metazoa</taxon>
        <taxon>Chordata</taxon>
        <taxon>Craniata</taxon>
        <taxon>Vertebrata</taxon>
        <taxon>Euteleostomi</taxon>
        <taxon>Actinopterygii</taxon>
        <taxon>Neopterygii</taxon>
        <taxon>Teleostei</taxon>
        <taxon>Neoteleostei</taxon>
        <taxon>Acanthomorphata</taxon>
        <taxon>Eupercaria</taxon>
        <taxon>Perciformes</taxon>
        <taxon>Cottioidei</taxon>
        <taxon>Cottales</taxon>
        <taxon>Cyclopteridae</taxon>
        <taxon>Cyclopterus</taxon>
    </lineage>
</organism>
<dbReference type="Gene3D" id="1.20.1740.10">
    <property type="entry name" value="Amino acid/polyamine transporter I"/>
    <property type="match status" value="1"/>
</dbReference>
<accession>A0A8C2ZMM4</accession>
<evidence type="ECO:0000256" key="3">
    <source>
        <dbReference type="ARBA" id="ARBA00019359"/>
    </source>
</evidence>
<dbReference type="Pfam" id="PF03522">
    <property type="entry name" value="SLC12"/>
    <property type="match status" value="1"/>
</dbReference>
<feature type="transmembrane region" description="Helical" evidence="9">
    <location>
        <begin position="274"/>
        <end position="294"/>
    </location>
</feature>
<evidence type="ECO:0000256" key="2">
    <source>
        <dbReference type="ARBA" id="ARBA00010593"/>
    </source>
</evidence>
<evidence type="ECO:0000256" key="9">
    <source>
        <dbReference type="SAM" id="Phobius"/>
    </source>
</evidence>
<dbReference type="Ensembl" id="ENSCLMT00005030731.1">
    <property type="protein sequence ID" value="ENSCLMP00005029391.1"/>
    <property type="gene ID" value="ENSCLMG00005014347.1"/>
</dbReference>
<comment type="similarity">
    <text evidence="2">Belongs to the SLC12A transporter family.</text>
</comment>
<dbReference type="InterPro" id="IPR018491">
    <property type="entry name" value="SLC12_C"/>
</dbReference>
<reference evidence="12" key="1">
    <citation type="submission" date="2025-08" db="UniProtKB">
        <authorList>
            <consortium name="Ensembl"/>
        </authorList>
    </citation>
    <scope>IDENTIFICATION</scope>
</reference>
<evidence type="ECO:0000313" key="13">
    <source>
        <dbReference type="Proteomes" id="UP000694565"/>
    </source>
</evidence>
<dbReference type="Proteomes" id="UP000694565">
    <property type="component" value="Unplaced"/>
</dbReference>
<feature type="transmembrane region" description="Helical" evidence="9">
    <location>
        <begin position="177"/>
        <end position="198"/>
    </location>
</feature>
<evidence type="ECO:0000256" key="7">
    <source>
        <dbReference type="ARBA" id="ARBA00023136"/>
    </source>
</evidence>
<keyword evidence="5 9" id="KW-0812">Transmembrane</keyword>
<evidence type="ECO:0000313" key="12">
    <source>
        <dbReference type="Ensembl" id="ENSCLMP00005029391.1"/>
    </source>
</evidence>
<feature type="region of interest" description="Disordered" evidence="8">
    <location>
        <begin position="12"/>
        <end position="40"/>
    </location>
</feature>
<keyword evidence="6 9" id="KW-1133">Transmembrane helix</keyword>
<dbReference type="FunFam" id="1.20.1740.10:FF:000013">
    <property type="entry name" value="Solute carrier family 12 member"/>
    <property type="match status" value="1"/>
</dbReference>
<feature type="transmembrane region" description="Helical" evidence="9">
    <location>
        <begin position="428"/>
        <end position="453"/>
    </location>
</feature>
<dbReference type="AlphaFoldDB" id="A0A8C2ZMM4"/>
<sequence length="925" mass="102112">MSEKTPLLHYRLTSSNSPQNKDECTHSGAKEGRDGRRAKDKTATARKLGVVFGVVTPTVLSMFSVVVFLRIGFVVGQAGLYQSIAMFLVAYFIITMTVLSICAISTNGALDAGGAYYMISRALGPEFGGSIGIMFFFANVCGSALYILGLVEAVMSTFGIPEEGAVAGPHQVLPSGYWWSLVYGTVLLFLCFIVCLVGTHIYAKATFIIVVIVTAVLVTIFINFFIVGPFVVTLPHSSGLNGTSVSTANYTGFQLHTLKGNLFRNYTVDYTTGATMSFATVFAVMFNGCTGIMAGSNMSGDLKNPSYSIPRGTLAAVLTTFITYNLLGLLAAWSCDRPLLKKDYNFLGDINIWPPLVTIGVYSSTMSAAMSNLIGASRILYALAKDDLFGGVLALVRKTSLSGNPWASVLASWLLVQVVLFAGKLNNIASIVTIFFLLVYAAVNLACLALEWASAPNFRPSFRCFTWHTCSLGILGCLVMMFLINAIYAFASIAFMMLLLMLIHYLGPISNWGYISQALIFHQVRKYLLMLDVRKDHVKFWRPQLLLMVANPRSCTNLMMLINDLKKSGLLVLGHVQLGLLDGLPSDPLLSCYDSWLSLVDHLNIKAFVNLTLADSVRHGVQNLLFITGFGGMRPNTLVLGFYDDCTPQDDLQGKILLSSGPGLDAASPSMDPREEWSPFFPNVRCAEELKDLPEDEYVSIIADAVKMGKNVTLARYLTHHRSMTGPFVDVWPLNLLQPDSRGYVDICSLFLLQLACVLQESRAWSQARLRLFLCVEANCSVTEKEEGEKKLRVMLKKLRISAKVQMVAWDQVVALHWRRQGGESLVESAHNNYDRRPEQELQEDGIQMFPNNDALLTDEYICAVNSLIRRHGAPRPVVRFLYLPRPPADTRRYRAYLHQVDMLSRDLGPTLLIHGVTPVVTTDL</sequence>
<feature type="transmembrane region" description="Helical" evidence="9">
    <location>
        <begin position="48"/>
        <end position="72"/>
    </location>
</feature>
<feature type="transmembrane region" description="Helical" evidence="9">
    <location>
        <begin position="465"/>
        <end position="484"/>
    </location>
</feature>
<dbReference type="GeneTree" id="ENSGT00940000164152"/>
<evidence type="ECO:0000259" key="10">
    <source>
        <dbReference type="Pfam" id="PF00324"/>
    </source>
</evidence>
<protein>
    <recommendedName>
        <fullName evidence="3">Solute carrier family 12 member 9</fullName>
    </recommendedName>
</protein>
<name>A0A8C2ZMM4_CYCLU</name>
<reference evidence="12" key="2">
    <citation type="submission" date="2025-09" db="UniProtKB">
        <authorList>
            <consortium name="Ensembl"/>
        </authorList>
    </citation>
    <scope>IDENTIFICATION</scope>
</reference>
<dbReference type="Pfam" id="PF00324">
    <property type="entry name" value="AA_permease"/>
    <property type="match status" value="1"/>
</dbReference>